<dbReference type="SMART" id="SM00164">
    <property type="entry name" value="TBC"/>
    <property type="match status" value="1"/>
</dbReference>
<reference evidence="3 5" key="1">
    <citation type="journal article" date="2008" name="Science">
        <title>The Physcomitrella genome reveals evolutionary insights into the conquest of land by plants.</title>
        <authorList>
            <person name="Rensing S."/>
            <person name="Lang D."/>
            <person name="Zimmer A."/>
            <person name="Terry A."/>
            <person name="Salamov A."/>
            <person name="Shapiro H."/>
            <person name="Nishiyama T."/>
            <person name="Perroud P.-F."/>
            <person name="Lindquist E."/>
            <person name="Kamisugi Y."/>
            <person name="Tanahashi T."/>
            <person name="Sakakibara K."/>
            <person name="Fujita T."/>
            <person name="Oishi K."/>
            <person name="Shin-I T."/>
            <person name="Kuroki Y."/>
            <person name="Toyoda A."/>
            <person name="Suzuki Y."/>
            <person name="Hashimoto A."/>
            <person name="Yamaguchi K."/>
            <person name="Sugano A."/>
            <person name="Kohara Y."/>
            <person name="Fujiyama A."/>
            <person name="Anterola A."/>
            <person name="Aoki S."/>
            <person name="Ashton N."/>
            <person name="Barbazuk W.B."/>
            <person name="Barker E."/>
            <person name="Bennetzen J."/>
            <person name="Bezanilla M."/>
            <person name="Blankenship R."/>
            <person name="Cho S.H."/>
            <person name="Dutcher S."/>
            <person name="Estelle M."/>
            <person name="Fawcett J.A."/>
            <person name="Gundlach H."/>
            <person name="Hanada K."/>
            <person name="Heyl A."/>
            <person name="Hicks K.A."/>
            <person name="Hugh J."/>
            <person name="Lohr M."/>
            <person name="Mayer K."/>
            <person name="Melkozernov A."/>
            <person name="Murata T."/>
            <person name="Nelson D."/>
            <person name="Pils B."/>
            <person name="Prigge M."/>
            <person name="Reiss B."/>
            <person name="Renner T."/>
            <person name="Rombauts S."/>
            <person name="Rushton P."/>
            <person name="Sanderfoot A."/>
            <person name="Schween G."/>
            <person name="Shiu S.-H."/>
            <person name="Stueber K."/>
            <person name="Theodoulou F.L."/>
            <person name="Tu H."/>
            <person name="Van de Peer Y."/>
            <person name="Verrier P.J."/>
            <person name="Waters E."/>
            <person name="Wood A."/>
            <person name="Yang L."/>
            <person name="Cove D."/>
            <person name="Cuming A."/>
            <person name="Hasebe M."/>
            <person name="Lucas S."/>
            <person name="Mishler D.B."/>
            <person name="Reski R."/>
            <person name="Grigoriev I."/>
            <person name="Quatrano R.S."/>
            <person name="Boore J.L."/>
        </authorList>
    </citation>
    <scope>NUCLEOTIDE SEQUENCE [LARGE SCALE GENOMIC DNA]</scope>
    <source>
        <strain evidence="4 5">cv. Gransden 2004</strain>
    </source>
</reference>
<dbReference type="STRING" id="3218.A0A2K1IZV7"/>
<dbReference type="Gramene" id="Pp3c18_4400V3.4">
    <property type="protein sequence ID" value="Pp3c18_4400V3.4"/>
    <property type="gene ID" value="Pp3c18_4400"/>
</dbReference>
<dbReference type="Gene3D" id="1.10.10.750">
    <property type="entry name" value="Ypt/Rab-GAP domain of gyp1p, domain 1"/>
    <property type="match status" value="1"/>
</dbReference>
<dbReference type="EnsemblPlants" id="Pp3c18_4400V3.3">
    <property type="protein sequence ID" value="Pp3c18_4400V3.3"/>
    <property type="gene ID" value="Pp3c18_4400"/>
</dbReference>
<dbReference type="PaxDb" id="3218-PP1S17_96V6.1"/>
<dbReference type="EnsemblPlants" id="Pp3c18_4400V3.1">
    <property type="protein sequence ID" value="Pp3c18_4400V3.1"/>
    <property type="gene ID" value="Pp3c18_4400"/>
</dbReference>
<name>A0A2K1IZV7_PHYPA</name>
<evidence type="ECO:0000259" key="2">
    <source>
        <dbReference type="PROSITE" id="PS50086"/>
    </source>
</evidence>
<dbReference type="InterPro" id="IPR035969">
    <property type="entry name" value="Rab-GAP_TBC_sf"/>
</dbReference>
<dbReference type="RefSeq" id="XP_024403220.1">
    <property type="nucleotide sequence ID" value="XM_024547452.2"/>
</dbReference>
<dbReference type="SUPFAM" id="SSF47923">
    <property type="entry name" value="Ypt/Rab-GAP domain of gyp1p"/>
    <property type="match status" value="2"/>
</dbReference>
<dbReference type="EnsemblPlants" id="Pp3c18_4400V3.2">
    <property type="protein sequence ID" value="Pp3c18_4400V3.2"/>
    <property type="gene ID" value="Pp3c18_4400"/>
</dbReference>
<dbReference type="Gramene" id="Pp3c18_4400V3.2">
    <property type="protein sequence ID" value="Pp3c18_4400V3.2"/>
    <property type="gene ID" value="Pp3c18_4400"/>
</dbReference>
<sequence length="410" mass="46280">MHNGMRAGPSGSLPAPGAQSMEPRRAGTSSKPRKAVKVKVVDLYQFEVEVTREEAAVLNMVKERVKEQGRVWWATEASKGAGWYLQPTVSSLTESNLVSHLPLSNFTDSGHLKKLIRKGIPPALRAKVWRAVSGAIKKRSTVPDSYYQDLIEAVQGKDTPATRQIDHDLDRTFPCHPVIDSPEGQASLRRILRGYSFRDSRVGYCQGMNYVAASLLLVMKTEEEAFWMLAVLLENILYHDSYSENLYGCHVEQRVFKELFKKKCPRLAMHLEKIDFDSSLVTTEWFLCLFAKNLPSETTMRVWDVLFNEGAGILFRVALAFFKIKEEQLLRAKHVGEAINILQEATHSAYDPEEILTVAFEKLGAVSTQNITKQREKEQPAVMAELERQVQRLARSDDDSASNSPRQQAP</sequence>
<feature type="domain" description="Rab-GAP TBC" evidence="2">
    <location>
        <begin position="119"/>
        <end position="310"/>
    </location>
</feature>
<dbReference type="EnsemblPlants" id="Pp3c18_4400V3.6">
    <property type="protein sequence ID" value="Pp3c18_4400V3.6"/>
    <property type="gene ID" value="Pp3c18_4400"/>
</dbReference>
<dbReference type="GeneID" id="112295625"/>
<accession>A0A2K1IZV7</accession>
<proteinExistence type="predicted"/>
<evidence type="ECO:0000313" key="5">
    <source>
        <dbReference type="Proteomes" id="UP000006727"/>
    </source>
</evidence>
<dbReference type="AlphaFoldDB" id="A0A2K1IZV7"/>
<dbReference type="InterPro" id="IPR000195">
    <property type="entry name" value="Rab-GAP-TBC_dom"/>
</dbReference>
<evidence type="ECO:0000256" key="1">
    <source>
        <dbReference type="SAM" id="MobiDB-lite"/>
    </source>
</evidence>
<dbReference type="Gene3D" id="1.10.472.80">
    <property type="entry name" value="Ypt/Rab-GAP domain of gyp1p, domain 3"/>
    <property type="match status" value="1"/>
</dbReference>
<dbReference type="Proteomes" id="UP000006727">
    <property type="component" value="Chromosome 18"/>
</dbReference>
<dbReference type="Pfam" id="PF00566">
    <property type="entry name" value="RabGAP-TBC"/>
    <property type="match status" value="1"/>
</dbReference>
<dbReference type="Gramene" id="Pp3c18_4400V3.6">
    <property type="protein sequence ID" value="Pp3c18_4400V3.6"/>
    <property type="gene ID" value="Pp3c18_4400"/>
</dbReference>
<dbReference type="GO" id="GO:0005096">
    <property type="term" value="F:GTPase activator activity"/>
    <property type="evidence" value="ECO:0000318"/>
    <property type="project" value="GO_Central"/>
</dbReference>
<dbReference type="EnsemblPlants" id="Pp3c18_4400V3.4">
    <property type="protein sequence ID" value="Pp3c18_4400V3.4"/>
    <property type="gene ID" value="Pp3c18_4400"/>
</dbReference>
<dbReference type="FunFam" id="1.10.8.270:FF:000016">
    <property type="entry name" value="TBC1 domain family member 2A"/>
    <property type="match status" value="1"/>
</dbReference>
<feature type="region of interest" description="Disordered" evidence="1">
    <location>
        <begin position="1"/>
        <end position="33"/>
    </location>
</feature>
<organism evidence="3">
    <name type="scientific">Physcomitrium patens</name>
    <name type="common">Spreading-leaved earth moss</name>
    <name type="synonym">Physcomitrella patens</name>
    <dbReference type="NCBI Taxonomy" id="3218"/>
    <lineage>
        <taxon>Eukaryota</taxon>
        <taxon>Viridiplantae</taxon>
        <taxon>Streptophyta</taxon>
        <taxon>Embryophyta</taxon>
        <taxon>Bryophyta</taxon>
        <taxon>Bryophytina</taxon>
        <taxon>Bryopsida</taxon>
        <taxon>Funariidae</taxon>
        <taxon>Funariales</taxon>
        <taxon>Funariaceae</taxon>
        <taxon>Physcomitrium</taxon>
    </lineage>
</organism>
<dbReference type="InterPro" id="IPR050302">
    <property type="entry name" value="Rab_GAP_TBC_domain"/>
</dbReference>
<dbReference type="FunCoup" id="A0A2K1IZV7">
    <property type="interactions" value="1940"/>
</dbReference>
<protein>
    <recommendedName>
        <fullName evidence="2">Rab-GAP TBC domain-containing protein</fullName>
    </recommendedName>
</protein>
<reference evidence="3 5" key="2">
    <citation type="journal article" date="2018" name="Plant J.">
        <title>The Physcomitrella patens chromosome-scale assembly reveals moss genome structure and evolution.</title>
        <authorList>
            <person name="Lang D."/>
            <person name="Ullrich K.K."/>
            <person name="Murat F."/>
            <person name="Fuchs J."/>
            <person name="Jenkins J."/>
            <person name="Haas F.B."/>
            <person name="Piednoel M."/>
            <person name="Gundlach H."/>
            <person name="Van Bel M."/>
            <person name="Meyberg R."/>
            <person name="Vives C."/>
            <person name="Morata J."/>
            <person name="Symeonidi A."/>
            <person name="Hiss M."/>
            <person name="Muchero W."/>
            <person name="Kamisugi Y."/>
            <person name="Saleh O."/>
            <person name="Blanc G."/>
            <person name="Decker E.L."/>
            <person name="van Gessel N."/>
            <person name="Grimwood J."/>
            <person name="Hayes R.D."/>
            <person name="Graham S.W."/>
            <person name="Gunter L.E."/>
            <person name="McDaniel S.F."/>
            <person name="Hoernstein S.N.W."/>
            <person name="Larsson A."/>
            <person name="Li F.W."/>
            <person name="Perroud P.F."/>
            <person name="Phillips J."/>
            <person name="Ranjan P."/>
            <person name="Rokshar D.S."/>
            <person name="Rothfels C.J."/>
            <person name="Schneider L."/>
            <person name="Shu S."/>
            <person name="Stevenson D.W."/>
            <person name="Thummler F."/>
            <person name="Tillich M."/>
            <person name="Villarreal Aguilar J.C."/>
            <person name="Widiez T."/>
            <person name="Wong G.K."/>
            <person name="Wymore A."/>
            <person name="Zhang Y."/>
            <person name="Zimmer A.D."/>
            <person name="Quatrano R.S."/>
            <person name="Mayer K.F.X."/>
            <person name="Goodstein D."/>
            <person name="Casacuberta J.M."/>
            <person name="Vandepoele K."/>
            <person name="Reski R."/>
            <person name="Cuming A.C."/>
            <person name="Tuskan G.A."/>
            <person name="Maumus F."/>
            <person name="Salse J."/>
            <person name="Schmutz J."/>
            <person name="Rensing S.A."/>
        </authorList>
    </citation>
    <scope>NUCLEOTIDE SEQUENCE [LARGE SCALE GENOMIC DNA]</scope>
    <source>
        <strain evidence="4 5">cv. Gransden 2004</strain>
    </source>
</reference>
<gene>
    <name evidence="4" type="primary">LOC112295625</name>
    <name evidence="3" type="ORF">PHYPA_022712</name>
</gene>
<dbReference type="EnsemblPlants" id="Pp3c18_4400V3.5">
    <property type="protein sequence ID" value="Pp3c18_4400V3.5"/>
    <property type="gene ID" value="Pp3c18_4400"/>
</dbReference>
<dbReference type="Gramene" id="Pp3c18_4400V3.1">
    <property type="protein sequence ID" value="Pp3c18_4400V3.1"/>
    <property type="gene ID" value="Pp3c18_4400"/>
</dbReference>
<dbReference type="OrthoDB" id="294251at2759"/>
<evidence type="ECO:0000313" key="4">
    <source>
        <dbReference type="EnsemblPlants" id="Pp3c18_4400V3.1"/>
    </source>
</evidence>
<dbReference type="PROSITE" id="PS50086">
    <property type="entry name" value="TBC_RABGAP"/>
    <property type="match status" value="1"/>
</dbReference>
<dbReference type="Gramene" id="Pp3c18_4400V3.5">
    <property type="protein sequence ID" value="Pp3c18_4400V3.5"/>
    <property type="gene ID" value="Pp3c18_4400"/>
</dbReference>
<reference evidence="4" key="3">
    <citation type="submission" date="2020-12" db="UniProtKB">
        <authorList>
            <consortium name="EnsemblPlants"/>
        </authorList>
    </citation>
    <scope>IDENTIFICATION</scope>
</reference>
<dbReference type="FunFam" id="1.10.472.80:FF:000040">
    <property type="entry name" value="TBC1 domain family member 2A"/>
    <property type="match status" value="1"/>
</dbReference>
<dbReference type="PANTHER" id="PTHR47219">
    <property type="entry name" value="RAB GTPASE-ACTIVATING PROTEIN 1-LIKE"/>
    <property type="match status" value="1"/>
</dbReference>
<dbReference type="Gramene" id="Pp3c18_4400V3.3">
    <property type="protein sequence ID" value="Pp3c18_4400V3.3"/>
    <property type="gene ID" value="Pp3c18_4400"/>
</dbReference>
<dbReference type="KEGG" id="ppp:112295625"/>
<dbReference type="EMBL" id="ABEU02000018">
    <property type="protein sequence ID" value="PNR34814.1"/>
    <property type="molecule type" value="Genomic_DNA"/>
</dbReference>
<keyword evidence="5" id="KW-1185">Reference proteome</keyword>
<dbReference type="PANTHER" id="PTHR47219:SF20">
    <property type="entry name" value="TBC1 DOMAIN FAMILY MEMBER 2B"/>
    <property type="match status" value="1"/>
</dbReference>
<evidence type="ECO:0000313" key="3">
    <source>
        <dbReference type="EMBL" id="PNR34814.1"/>
    </source>
</evidence>
<dbReference type="Gene3D" id="1.10.8.270">
    <property type="entry name" value="putative rabgap domain of human tbc1 domain family member 14 like domains"/>
    <property type="match status" value="1"/>
</dbReference>